<sequence length="151" mass="16833">MVGALLALSRALVGLAARSLADLDEDVTLQQYRTLVFLVSYGPQRVVDLAHELDVTSSTATRLCARLERKHLVARQERPDDRRAAWITLTDSGRELVGAVMRRRRDTLSEMIAELSLTRPLALAATLNALVEASGELPDSQWWQRLEAARQ</sequence>
<feature type="domain" description="HTH marR-type" evidence="1">
    <location>
        <begin position="1"/>
        <end position="132"/>
    </location>
</feature>
<evidence type="ECO:0000313" key="2">
    <source>
        <dbReference type="EMBL" id="TDO33114.1"/>
    </source>
</evidence>
<evidence type="ECO:0000313" key="3">
    <source>
        <dbReference type="Proteomes" id="UP000294901"/>
    </source>
</evidence>
<gene>
    <name evidence="2" type="ORF">C8E87_8598</name>
</gene>
<comment type="caution">
    <text evidence="2">The sequence shown here is derived from an EMBL/GenBank/DDBJ whole genome shotgun (WGS) entry which is preliminary data.</text>
</comment>
<dbReference type="InterPro" id="IPR036390">
    <property type="entry name" value="WH_DNA-bd_sf"/>
</dbReference>
<protein>
    <submittedName>
        <fullName evidence="2">MarR family transcriptional regulator</fullName>
    </submittedName>
</protein>
<dbReference type="PANTHER" id="PTHR33164:SF94">
    <property type="entry name" value="TRANSCRIPTIONAL REGULATORY PROTEIN-RELATED"/>
    <property type="match status" value="1"/>
</dbReference>
<dbReference type="PROSITE" id="PS50995">
    <property type="entry name" value="HTH_MARR_2"/>
    <property type="match status" value="1"/>
</dbReference>
<dbReference type="Gene3D" id="1.10.10.10">
    <property type="entry name" value="Winged helix-like DNA-binding domain superfamily/Winged helix DNA-binding domain"/>
    <property type="match status" value="1"/>
</dbReference>
<accession>A0A4R6JBK9</accession>
<keyword evidence="3" id="KW-1185">Reference proteome</keyword>
<dbReference type="InterPro" id="IPR039422">
    <property type="entry name" value="MarR/SlyA-like"/>
</dbReference>
<dbReference type="GO" id="GO:0003700">
    <property type="term" value="F:DNA-binding transcription factor activity"/>
    <property type="evidence" value="ECO:0007669"/>
    <property type="project" value="InterPro"/>
</dbReference>
<dbReference type="GO" id="GO:0006950">
    <property type="term" value="P:response to stress"/>
    <property type="evidence" value="ECO:0007669"/>
    <property type="project" value="TreeGrafter"/>
</dbReference>
<dbReference type="Proteomes" id="UP000294901">
    <property type="component" value="Unassembled WGS sequence"/>
</dbReference>
<dbReference type="EMBL" id="SNWR01000002">
    <property type="protein sequence ID" value="TDO33114.1"/>
    <property type="molecule type" value="Genomic_DNA"/>
</dbReference>
<dbReference type="PRINTS" id="PR00598">
    <property type="entry name" value="HTHMARR"/>
</dbReference>
<dbReference type="InterPro" id="IPR036388">
    <property type="entry name" value="WH-like_DNA-bd_sf"/>
</dbReference>
<proteinExistence type="predicted"/>
<dbReference type="SMART" id="SM00347">
    <property type="entry name" value="HTH_MARR"/>
    <property type="match status" value="1"/>
</dbReference>
<dbReference type="SUPFAM" id="SSF46785">
    <property type="entry name" value="Winged helix' DNA-binding domain"/>
    <property type="match status" value="1"/>
</dbReference>
<reference evidence="2 3" key="1">
    <citation type="submission" date="2019-03" db="EMBL/GenBank/DDBJ databases">
        <title>Sequencing the genomes of 1000 actinobacteria strains.</title>
        <authorList>
            <person name="Klenk H.-P."/>
        </authorList>
    </citation>
    <scope>NUCLEOTIDE SEQUENCE [LARGE SCALE GENOMIC DNA]</scope>
    <source>
        <strain evidence="2 3">DSM 43805</strain>
    </source>
</reference>
<name>A0A4R6JBK9_9ACTN</name>
<dbReference type="AlphaFoldDB" id="A0A4R6JBK9"/>
<dbReference type="Pfam" id="PF01047">
    <property type="entry name" value="MarR"/>
    <property type="match status" value="1"/>
</dbReference>
<dbReference type="PANTHER" id="PTHR33164">
    <property type="entry name" value="TRANSCRIPTIONAL REGULATOR, MARR FAMILY"/>
    <property type="match status" value="1"/>
</dbReference>
<dbReference type="InterPro" id="IPR000835">
    <property type="entry name" value="HTH_MarR-typ"/>
</dbReference>
<evidence type="ECO:0000259" key="1">
    <source>
        <dbReference type="PROSITE" id="PS50995"/>
    </source>
</evidence>
<organism evidence="2 3">
    <name type="scientific">Paractinoplanes brasiliensis</name>
    <dbReference type="NCBI Taxonomy" id="52695"/>
    <lineage>
        <taxon>Bacteria</taxon>
        <taxon>Bacillati</taxon>
        <taxon>Actinomycetota</taxon>
        <taxon>Actinomycetes</taxon>
        <taxon>Micromonosporales</taxon>
        <taxon>Micromonosporaceae</taxon>
        <taxon>Paractinoplanes</taxon>
    </lineage>
</organism>